<evidence type="ECO:0000313" key="2">
    <source>
        <dbReference type="EMBL" id="CAB4181012.1"/>
    </source>
</evidence>
<dbReference type="NCBIfam" id="TIGR02605">
    <property type="entry name" value="CxxC_CxxC_SSSS"/>
    <property type="match status" value="1"/>
</dbReference>
<dbReference type="EMBL" id="LR797350">
    <property type="protein sequence ID" value="CAB4204591.1"/>
    <property type="molecule type" value="Genomic_DNA"/>
</dbReference>
<evidence type="ECO:0000313" key="3">
    <source>
        <dbReference type="EMBL" id="CAB4204591.1"/>
    </source>
</evidence>
<dbReference type="EMBL" id="LR796836">
    <property type="protein sequence ID" value="CAB4168820.1"/>
    <property type="molecule type" value="Genomic_DNA"/>
</dbReference>
<dbReference type="EMBL" id="LR798358">
    <property type="protein sequence ID" value="CAB5225776.1"/>
    <property type="molecule type" value="Genomic_DNA"/>
</dbReference>
<reference evidence="2" key="1">
    <citation type="submission" date="2020-05" db="EMBL/GenBank/DDBJ databases">
        <authorList>
            <person name="Chiriac C."/>
            <person name="Salcher M."/>
            <person name="Ghai R."/>
            <person name="Kavagutti S V."/>
        </authorList>
    </citation>
    <scope>NUCLEOTIDE SEQUENCE</scope>
</reference>
<protein>
    <submittedName>
        <fullName evidence="2">Regulatory protein, FmdB, Zinc ribbon domain</fullName>
    </submittedName>
</protein>
<evidence type="ECO:0000313" key="1">
    <source>
        <dbReference type="EMBL" id="CAB4168820.1"/>
    </source>
</evidence>
<dbReference type="EMBL" id="LR797010">
    <property type="protein sequence ID" value="CAB4181012.1"/>
    <property type="molecule type" value="Genomic_DNA"/>
</dbReference>
<evidence type="ECO:0000313" key="4">
    <source>
        <dbReference type="EMBL" id="CAB5225776.1"/>
    </source>
</evidence>
<sequence>MADYDFRCEMCDSRMTISRPITDQLSRDPYCESCMIPMKRVWSATPAIFKGKGWGGSK</sequence>
<accession>A0A6J5QBX3</accession>
<organism evidence="2">
    <name type="scientific">uncultured Caudovirales phage</name>
    <dbReference type="NCBI Taxonomy" id="2100421"/>
    <lineage>
        <taxon>Viruses</taxon>
        <taxon>Duplodnaviria</taxon>
        <taxon>Heunggongvirae</taxon>
        <taxon>Uroviricota</taxon>
        <taxon>Caudoviricetes</taxon>
        <taxon>Peduoviridae</taxon>
        <taxon>Maltschvirus</taxon>
        <taxon>Maltschvirus maltsch</taxon>
    </lineage>
</organism>
<gene>
    <name evidence="2" type="ORF">UFOVP1061_7</name>
    <name evidence="3" type="ORF">UFOVP1402_19</name>
    <name evidence="4" type="ORF">UFOVP1509_6</name>
    <name evidence="1" type="ORF">UFOVP886_20</name>
</gene>
<dbReference type="InterPro" id="IPR013429">
    <property type="entry name" value="Regulatory_FmdB_Zinc_ribbon"/>
</dbReference>
<proteinExistence type="predicted"/>
<name>A0A6J5QBX3_9CAUD</name>